<evidence type="ECO:0000313" key="1">
    <source>
        <dbReference type="EMBL" id="VTJ82980.1"/>
    </source>
</evidence>
<protein>
    <submittedName>
        <fullName evidence="1">Uncharacterized protein</fullName>
    </submittedName>
</protein>
<dbReference type="EMBL" id="CABDUW010001614">
    <property type="protein sequence ID" value="VTJ82980.1"/>
    <property type="molecule type" value="Genomic_DNA"/>
</dbReference>
<dbReference type="Proteomes" id="UP000335636">
    <property type="component" value="Unassembled WGS sequence"/>
</dbReference>
<name>A0A5E4CNW0_MARMO</name>
<gene>
    <name evidence="1" type="ORF">MONAX_5E004894</name>
</gene>
<organism evidence="1 2">
    <name type="scientific">Marmota monax</name>
    <name type="common">Woodchuck</name>
    <dbReference type="NCBI Taxonomy" id="9995"/>
    <lineage>
        <taxon>Eukaryota</taxon>
        <taxon>Metazoa</taxon>
        <taxon>Chordata</taxon>
        <taxon>Craniata</taxon>
        <taxon>Vertebrata</taxon>
        <taxon>Euteleostomi</taxon>
        <taxon>Mammalia</taxon>
        <taxon>Eutheria</taxon>
        <taxon>Euarchontoglires</taxon>
        <taxon>Glires</taxon>
        <taxon>Rodentia</taxon>
        <taxon>Sciuromorpha</taxon>
        <taxon>Sciuridae</taxon>
        <taxon>Xerinae</taxon>
        <taxon>Marmotini</taxon>
        <taxon>Marmota</taxon>
    </lineage>
</organism>
<keyword evidence="2" id="KW-1185">Reference proteome</keyword>
<accession>A0A5E4CNW0</accession>
<sequence>MGRRLVGTARSHPLLPCCGDDWHNYPPGIRLVLRVGKDSAAGMEGGPEGGAG</sequence>
<comment type="caution">
    <text evidence="1">The sequence shown here is derived from an EMBL/GenBank/DDBJ whole genome shotgun (WGS) entry which is preliminary data.</text>
</comment>
<feature type="non-terminal residue" evidence="1">
    <location>
        <position position="52"/>
    </location>
</feature>
<evidence type="ECO:0000313" key="2">
    <source>
        <dbReference type="Proteomes" id="UP000335636"/>
    </source>
</evidence>
<proteinExistence type="predicted"/>
<reference evidence="1" key="1">
    <citation type="submission" date="2019-04" db="EMBL/GenBank/DDBJ databases">
        <authorList>
            <person name="Alioto T."/>
            <person name="Alioto T."/>
        </authorList>
    </citation>
    <scope>NUCLEOTIDE SEQUENCE [LARGE SCALE GENOMIC DNA]</scope>
</reference>
<dbReference type="AlphaFoldDB" id="A0A5E4CNW0"/>